<proteinExistence type="inferred from homology"/>
<feature type="binding site" evidence="17">
    <location>
        <position position="441"/>
    </location>
    <ligand>
        <name>acetyl-CoA</name>
        <dbReference type="ChEBI" id="CHEBI:57288"/>
    </ligand>
</feature>
<evidence type="ECO:0000256" key="12">
    <source>
        <dbReference type="ARBA" id="ARBA00023315"/>
    </source>
</evidence>
<sequence>MDKSVAAVVLAAGKGTRMKSKKSKVLHTILDKPMLEYIYDALDGIKTKKVVTVVGHQKDQIIDRFDNRSDFVTQDEQLGTGHAVMQAEGKLKDFPGHVLILCGDTPLLTSKTLKKLTDYHLDGGYEGTILTAHQQDPSGYGRVIRGEQNNVTSVVEQKDATESQKKIKEVNTGIFIFKAKTLFKLLKNVENNNAQGEYYLPDVLKIMIENQMDVGAMQMEDSTEMIGINDRVMLQHAQKVMQNKINLELMQEGVTIIDPESTYISPECRIAQDVTVYPMTFLKGNTMIEEGAVIGPNATVVNSKIGRNTVVVQSQVQDSEVRDDVQVGPFTHIRPKCVVSNKVKLGNFVEIKNAKVGEGSKASHLSYLGDCTVEEGVNIGCGTITVNYDGRNKHHTLIKKGAFIGSNSNLIAPITVGEDGFVAAGSTVSKDVPSESLVIARGRETVKKNWRKK</sequence>
<comment type="subcellular location">
    <subcellularLocation>
        <location evidence="17">Cytoplasm</location>
    </subcellularLocation>
</comment>
<evidence type="ECO:0000256" key="7">
    <source>
        <dbReference type="ARBA" id="ARBA00022737"/>
    </source>
</evidence>
<comment type="similarity">
    <text evidence="17">In the N-terminal section; belongs to the N-acetylglucosamine-1-phosphate uridyltransferase family.</text>
</comment>
<feature type="binding site" evidence="17">
    <location>
        <position position="171"/>
    </location>
    <ligand>
        <name>UDP-N-acetyl-alpha-D-glucosamine</name>
        <dbReference type="ChEBI" id="CHEBI:57705"/>
    </ligand>
</feature>
<dbReference type="PANTHER" id="PTHR43584">
    <property type="entry name" value="NUCLEOTIDYL TRANSFERASE"/>
    <property type="match status" value="1"/>
</dbReference>
<keyword evidence="8 17" id="KW-0460">Magnesium</keyword>
<reference evidence="19" key="1">
    <citation type="journal article" date="2018" name="Antonie Van Leeuwenhoek">
        <title>Proteinivorax hydrogeniformans sp. nov., an anaerobic, haloalkaliphilic bacterium fermenting proteinaceous compounds with high hydrogen production.</title>
        <authorList>
            <person name="Boltyanskaya Y."/>
            <person name="Detkova E."/>
            <person name="Pimenov N."/>
            <person name="Kevbrin V."/>
        </authorList>
    </citation>
    <scope>NUCLEOTIDE SEQUENCE</scope>
    <source>
        <strain evidence="19">Z-710</strain>
    </source>
</reference>
<feature type="binding site" evidence="17">
    <location>
        <position position="424"/>
    </location>
    <ligand>
        <name>acetyl-CoA</name>
        <dbReference type="ChEBI" id="CHEBI:57288"/>
    </ligand>
</feature>
<evidence type="ECO:0000256" key="10">
    <source>
        <dbReference type="ARBA" id="ARBA00022984"/>
    </source>
</evidence>
<feature type="binding site" evidence="17">
    <location>
        <position position="334"/>
    </location>
    <ligand>
        <name>UDP-N-acetyl-alpha-D-glucosamine</name>
        <dbReference type="ChEBI" id="CHEBI:57705"/>
    </ligand>
</feature>
<dbReference type="GO" id="GO:0000902">
    <property type="term" value="P:cell morphogenesis"/>
    <property type="evidence" value="ECO:0007669"/>
    <property type="project" value="UniProtKB-UniRule"/>
</dbReference>
<gene>
    <name evidence="17 19" type="primary">glmU</name>
    <name evidence="19" type="ORF">PRVXH_000068</name>
</gene>
<evidence type="ECO:0000256" key="15">
    <source>
        <dbReference type="ARBA" id="ARBA00048493"/>
    </source>
</evidence>
<feature type="region of interest" description="Linker" evidence="17">
    <location>
        <begin position="232"/>
        <end position="252"/>
    </location>
</feature>
<dbReference type="RefSeq" id="WP_353893347.1">
    <property type="nucleotide sequence ID" value="NZ_CP159485.1"/>
</dbReference>
<feature type="region of interest" description="Pyrophosphorylase" evidence="17">
    <location>
        <begin position="1"/>
        <end position="231"/>
    </location>
</feature>
<dbReference type="SUPFAM" id="SSF51161">
    <property type="entry name" value="Trimeric LpxA-like enzymes"/>
    <property type="match status" value="1"/>
</dbReference>
<dbReference type="InterPro" id="IPR050065">
    <property type="entry name" value="GlmU-like"/>
</dbReference>
<dbReference type="GO" id="GO:0003977">
    <property type="term" value="F:UDP-N-acetylglucosamine diphosphorylase activity"/>
    <property type="evidence" value="ECO:0007669"/>
    <property type="project" value="UniProtKB-UniRule"/>
</dbReference>
<feature type="binding site" evidence="17">
    <location>
        <begin position="10"/>
        <end position="13"/>
    </location>
    <ligand>
        <name>UDP-N-acetyl-alpha-D-glucosamine</name>
        <dbReference type="ChEBI" id="CHEBI:57705"/>
    </ligand>
</feature>
<dbReference type="CDD" id="cd03353">
    <property type="entry name" value="LbH_GlmU_C"/>
    <property type="match status" value="1"/>
</dbReference>
<feature type="binding site" evidence="17">
    <location>
        <position position="24"/>
    </location>
    <ligand>
        <name>UDP-N-acetyl-alpha-D-glucosamine</name>
        <dbReference type="ChEBI" id="CHEBI:57705"/>
    </ligand>
</feature>
<keyword evidence="5 17" id="KW-0548">Nucleotidyltransferase</keyword>
<dbReference type="SUPFAM" id="SSF53448">
    <property type="entry name" value="Nucleotide-diphospho-sugar transferases"/>
    <property type="match status" value="1"/>
</dbReference>
<comment type="pathway">
    <text evidence="17">Bacterial outer membrane biogenesis; LPS lipid A biosynthesis.</text>
</comment>
<evidence type="ECO:0000256" key="5">
    <source>
        <dbReference type="ARBA" id="ARBA00022695"/>
    </source>
</evidence>
<dbReference type="NCBIfam" id="NF010934">
    <property type="entry name" value="PRK14354.1"/>
    <property type="match status" value="1"/>
</dbReference>
<feature type="domain" description="Nucleotidyl transferase" evidence="18">
    <location>
        <begin position="7"/>
        <end position="221"/>
    </location>
</feature>
<comment type="pathway">
    <text evidence="1 17">Nucleotide-sugar biosynthesis; UDP-N-acetyl-alpha-D-glucosamine biosynthesis; N-acetyl-alpha-D-glucosamine 1-phosphate from alpha-D-glucosamine 6-phosphate (route II): step 2/2.</text>
</comment>
<evidence type="ECO:0000256" key="3">
    <source>
        <dbReference type="ARBA" id="ARBA00022490"/>
    </source>
</evidence>
<dbReference type="AlphaFoldDB" id="A0AAU8HTZ3"/>
<feature type="binding site" evidence="17">
    <location>
        <position position="104"/>
    </location>
    <ligand>
        <name>Mg(2+)</name>
        <dbReference type="ChEBI" id="CHEBI:18420"/>
    </ligand>
</feature>
<dbReference type="NCBIfam" id="TIGR01173">
    <property type="entry name" value="glmU"/>
    <property type="match status" value="1"/>
</dbReference>
<dbReference type="GO" id="GO:0009252">
    <property type="term" value="P:peptidoglycan biosynthetic process"/>
    <property type="evidence" value="ECO:0007669"/>
    <property type="project" value="UniProtKB-UniRule"/>
</dbReference>
<comment type="function">
    <text evidence="16 17">Catalyzes the last two sequential reactions in the de novo biosynthetic pathway for UDP-N-acetylglucosamine (UDP-GlcNAc). The C-terminal domain catalyzes the transfer of acetyl group from acetyl coenzyme A to glucosamine-1-phosphate (GlcN-1-P) to produce N-acetylglucosamine-1-phosphate (GlcNAc-1-P), which is converted into UDP-GlcNAc by the transfer of uridine 5-monophosphate (from uridine 5-triphosphate), a reaction catalyzed by the N-terminal domain.</text>
</comment>
<accession>A0AAU8HTZ3</accession>
<comment type="similarity">
    <text evidence="17">In the C-terminal section; belongs to the transferase hexapeptide repeat family.</text>
</comment>
<feature type="binding site" evidence="17">
    <location>
        <position position="156"/>
    </location>
    <ligand>
        <name>UDP-N-acetyl-alpha-D-glucosamine</name>
        <dbReference type="ChEBI" id="CHEBI:57705"/>
    </ligand>
</feature>
<keyword evidence="10 17" id="KW-0573">Peptidoglycan synthesis</keyword>
<feature type="binding site" evidence="17">
    <location>
        <position position="352"/>
    </location>
    <ligand>
        <name>UDP-N-acetyl-alpha-D-glucosamine</name>
        <dbReference type="ChEBI" id="CHEBI:57705"/>
    </ligand>
</feature>
<evidence type="ECO:0000256" key="1">
    <source>
        <dbReference type="ARBA" id="ARBA00005166"/>
    </source>
</evidence>
<comment type="subunit">
    <text evidence="17">Homotrimer.</text>
</comment>
<evidence type="ECO:0000256" key="9">
    <source>
        <dbReference type="ARBA" id="ARBA00022960"/>
    </source>
</evidence>
<feature type="binding site" evidence="17">
    <location>
        <position position="406"/>
    </location>
    <ligand>
        <name>acetyl-CoA</name>
        <dbReference type="ChEBI" id="CHEBI:57288"/>
    </ligand>
</feature>
<keyword evidence="12 17" id="KW-0012">Acyltransferase</keyword>
<comment type="catalytic activity">
    <reaction evidence="14 17">
        <text>alpha-D-glucosamine 1-phosphate + acetyl-CoA = N-acetyl-alpha-D-glucosamine 1-phosphate + CoA + H(+)</text>
        <dbReference type="Rhea" id="RHEA:13725"/>
        <dbReference type="ChEBI" id="CHEBI:15378"/>
        <dbReference type="ChEBI" id="CHEBI:57287"/>
        <dbReference type="ChEBI" id="CHEBI:57288"/>
        <dbReference type="ChEBI" id="CHEBI:57776"/>
        <dbReference type="ChEBI" id="CHEBI:58516"/>
        <dbReference type="EC" id="2.3.1.157"/>
    </reaction>
</comment>
<evidence type="ECO:0000256" key="11">
    <source>
        <dbReference type="ARBA" id="ARBA00023268"/>
    </source>
</evidence>
<evidence type="ECO:0000256" key="16">
    <source>
        <dbReference type="ARBA" id="ARBA00049628"/>
    </source>
</evidence>
<feature type="binding site" evidence="17">
    <location>
        <position position="229"/>
    </location>
    <ligand>
        <name>UDP-N-acetyl-alpha-D-glucosamine</name>
        <dbReference type="ChEBI" id="CHEBI:57705"/>
    </ligand>
</feature>
<keyword evidence="9 17" id="KW-0133">Cell shape</keyword>
<evidence type="ECO:0000256" key="8">
    <source>
        <dbReference type="ARBA" id="ARBA00022842"/>
    </source>
</evidence>
<dbReference type="GO" id="GO:0008360">
    <property type="term" value="P:regulation of cell shape"/>
    <property type="evidence" value="ECO:0007669"/>
    <property type="project" value="UniProtKB-KW"/>
</dbReference>
<evidence type="ECO:0000256" key="17">
    <source>
        <dbReference type="HAMAP-Rule" id="MF_01631"/>
    </source>
</evidence>
<dbReference type="CDD" id="cd02540">
    <property type="entry name" value="GT2_GlmU_N_bac"/>
    <property type="match status" value="1"/>
</dbReference>
<evidence type="ECO:0000256" key="13">
    <source>
        <dbReference type="ARBA" id="ARBA00023316"/>
    </source>
</evidence>
<feature type="binding site" evidence="17">
    <location>
        <begin position="387"/>
        <end position="388"/>
    </location>
    <ligand>
        <name>acetyl-CoA</name>
        <dbReference type="ChEBI" id="CHEBI:57288"/>
    </ligand>
</feature>
<dbReference type="EMBL" id="CP159485">
    <property type="protein sequence ID" value="XCI28795.1"/>
    <property type="molecule type" value="Genomic_DNA"/>
</dbReference>
<comment type="cofactor">
    <cofactor evidence="17">
        <name>Mg(2+)</name>
        <dbReference type="ChEBI" id="CHEBI:18420"/>
    </cofactor>
    <text evidence="17">Binds 1 Mg(2+) ion per subunit.</text>
</comment>
<name>A0AAU8HTZ3_9FIRM</name>
<evidence type="ECO:0000259" key="18">
    <source>
        <dbReference type="Pfam" id="PF00483"/>
    </source>
</evidence>
<dbReference type="GO" id="GO:0016020">
    <property type="term" value="C:membrane"/>
    <property type="evidence" value="ECO:0007669"/>
    <property type="project" value="GOC"/>
</dbReference>
<dbReference type="Pfam" id="PF00483">
    <property type="entry name" value="NTP_transferase"/>
    <property type="match status" value="1"/>
</dbReference>
<evidence type="ECO:0000256" key="2">
    <source>
        <dbReference type="ARBA" id="ARBA00005208"/>
    </source>
</evidence>
<dbReference type="InterPro" id="IPR029044">
    <property type="entry name" value="Nucleotide-diphossugar_trans"/>
</dbReference>
<feature type="binding site" evidence="17">
    <location>
        <position position="378"/>
    </location>
    <ligand>
        <name>UDP-N-acetyl-alpha-D-glucosamine</name>
        <dbReference type="ChEBI" id="CHEBI:57705"/>
    </ligand>
</feature>
<feature type="binding site" evidence="17">
    <location>
        <position position="229"/>
    </location>
    <ligand>
        <name>Mg(2+)</name>
        <dbReference type="ChEBI" id="CHEBI:18420"/>
    </ligand>
</feature>
<dbReference type="GO" id="GO:0009245">
    <property type="term" value="P:lipid A biosynthetic process"/>
    <property type="evidence" value="ECO:0007669"/>
    <property type="project" value="UniProtKB-UniRule"/>
</dbReference>
<keyword evidence="4 17" id="KW-0808">Transferase</keyword>
<dbReference type="PANTHER" id="PTHR43584:SF3">
    <property type="entry name" value="BIFUNCTIONAL PROTEIN GLMU"/>
    <property type="match status" value="1"/>
</dbReference>
<dbReference type="InterPro" id="IPR005835">
    <property type="entry name" value="NTP_transferase_dom"/>
</dbReference>
<keyword evidence="6 17" id="KW-0479">Metal-binding</keyword>
<evidence type="ECO:0000256" key="6">
    <source>
        <dbReference type="ARBA" id="ARBA00022723"/>
    </source>
</evidence>
<feature type="binding site" evidence="17">
    <location>
        <begin position="79"/>
        <end position="80"/>
    </location>
    <ligand>
        <name>UDP-N-acetyl-alpha-D-glucosamine</name>
        <dbReference type="ChEBI" id="CHEBI:57705"/>
    </ligand>
</feature>
<dbReference type="HAMAP" id="MF_01631">
    <property type="entry name" value="GlmU"/>
    <property type="match status" value="1"/>
</dbReference>
<dbReference type="GO" id="GO:0005737">
    <property type="term" value="C:cytoplasm"/>
    <property type="evidence" value="ECO:0007669"/>
    <property type="project" value="UniProtKB-SubCell"/>
</dbReference>
<keyword evidence="7 17" id="KW-0677">Repeat</keyword>
<keyword evidence="3 17" id="KW-0963">Cytoplasm</keyword>
<reference evidence="19" key="2">
    <citation type="submission" date="2024-06" db="EMBL/GenBank/DDBJ databases">
        <authorList>
            <person name="Petrova K.O."/>
            <person name="Toshchakov S.V."/>
            <person name="Boltjanskaja Y.V."/>
            <person name="Kevbrin V.V."/>
        </authorList>
    </citation>
    <scope>NUCLEOTIDE SEQUENCE</scope>
    <source>
        <strain evidence="19">Z-710</strain>
    </source>
</reference>
<feature type="active site" description="Proton acceptor" evidence="17">
    <location>
        <position position="364"/>
    </location>
</feature>
<feature type="region of interest" description="N-acetyltransferase" evidence="17">
    <location>
        <begin position="253"/>
        <end position="453"/>
    </location>
</feature>
<keyword evidence="11 17" id="KW-0511">Multifunctional enzyme</keyword>
<evidence type="ECO:0000313" key="19">
    <source>
        <dbReference type="EMBL" id="XCI28795.1"/>
    </source>
</evidence>
<dbReference type="InterPro" id="IPR011004">
    <property type="entry name" value="Trimer_LpxA-like_sf"/>
</dbReference>
<comment type="caution">
    <text evidence="17">Lacks conserved residue(s) required for the propagation of feature annotation.</text>
</comment>
<organism evidence="19">
    <name type="scientific">Proteinivorax hydrogeniformans</name>
    <dbReference type="NCBI Taxonomy" id="1826727"/>
    <lineage>
        <taxon>Bacteria</taxon>
        <taxon>Bacillati</taxon>
        <taxon>Bacillota</taxon>
        <taxon>Clostridia</taxon>
        <taxon>Eubacteriales</taxon>
        <taxon>Proteinivoracaceae</taxon>
        <taxon>Proteinivorax</taxon>
    </lineage>
</organism>
<feature type="binding site" evidence="17">
    <location>
        <position position="141"/>
    </location>
    <ligand>
        <name>UDP-N-acetyl-alpha-D-glucosamine</name>
        <dbReference type="ChEBI" id="CHEBI:57705"/>
    </ligand>
</feature>
<dbReference type="EC" id="2.7.7.23" evidence="17"/>
<dbReference type="InterPro" id="IPR005882">
    <property type="entry name" value="Bifunctional_GlmU"/>
</dbReference>
<evidence type="ECO:0000256" key="14">
    <source>
        <dbReference type="ARBA" id="ARBA00048247"/>
    </source>
</evidence>
<dbReference type="GO" id="GO:0006048">
    <property type="term" value="P:UDP-N-acetylglucosamine biosynthetic process"/>
    <property type="evidence" value="ECO:0007669"/>
    <property type="project" value="InterPro"/>
</dbReference>
<dbReference type="GO" id="GO:0071555">
    <property type="term" value="P:cell wall organization"/>
    <property type="evidence" value="ECO:0007669"/>
    <property type="project" value="UniProtKB-KW"/>
</dbReference>
<dbReference type="GO" id="GO:0000287">
    <property type="term" value="F:magnesium ion binding"/>
    <property type="evidence" value="ECO:0007669"/>
    <property type="project" value="UniProtKB-UniRule"/>
</dbReference>
<dbReference type="GO" id="GO:0019134">
    <property type="term" value="F:glucosamine-1-phosphate N-acetyltransferase activity"/>
    <property type="evidence" value="ECO:0007669"/>
    <property type="project" value="UniProtKB-UniRule"/>
</dbReference>
<dbReference type="Gene3D" id="2.160.10.10">
    <property type="entry name" value="Hexapeptide repeat proteins"/>
    <property type="match status" value="1"/>
</dbReference>
<dbReference type="Gene3D" id="3.90.550.10">
    <property type="entry name" value="Spore Coat Polysaccharide Biosynthesis Protein SpsA, Chain A"/>
    <property type="match status" value="1"/>
</dbReference>
<feature type="binding site" evidence="17">
    <location>
        <position position="367"/>
    </location>
    <ligand>
        <name>UDP-N-acetyl-alpha-D-glucosamine</name>
        <dbReference type="ChEBI" id="CHEBI:57705"/>
    </ligand>
</feature>
<dbReference type="EC" id="2.3.1.157" evidence="17"/>
<comment type="catalytic activity">
    <reaction evidence="15 17">
        <text>N-acetyl-alpha-D-glucosamine 1-phosphate + UTP + H(+) = UDP-N-acetyl-alpha-D-glucosamine + diphosphate</text>
        <dbReference type="Rhea" id="RHEA:13509"/>
        <dbReference type="ChEBI" id="CHEBI:15378"/>
        <dbReference type="ChEBI" id="CHEBI:33019"/>
        <dbReference type="ChEBI" id="CHEBI:46398"/>
        <dbReference type="ChEBI" id="CHEBI:57705"/>
        <dbReference type="ChEBI" id="CHEBI:57776"/>
        <dbReference type="EC" id="2.7.7.23"/>
    </reaction>
</comment>
<protein>
    <recommendedName>
        <fullName evidence="17">Bifunctional protein GlmU</fullName>
    </recommendedName>
    <domain>
        <recommendedName>
            <fullName evidence="17">UDP-N-acetylglucosamine pyrophosphorylase</fullName>
            <ecNumber evidence="17">2.7.7.23</ecNumber>
        </recommendedName>
        <alternativeName>
            <fullName evidence="17">N-acetylglucosamine-1-phosphate uridyltransferase</fullName>
        </alternativeName>
    </domain>
    <domain>
        <recommendedName>
            <fullName evidence="17">Glucosamine-1-phosphate N-acetyltransferase</fullName>
            <ecNumber evidence="17">2.3.1.157</ecNumber>
        </recommendedName>
    </domain>
</protein>
<comment type="pathway">
    <text evidence="2 17">Nucleotide-sugar biosynthesis; UDP-N-acetyl-alpha-D-glucosamine biosynthesis; UDP-N-acetyl-alpha-D-glucosamine from N-acetyl-alpha-D-glucosamine 1-phosphate: step 1/1.</text>
</comment>
<keyword evidence="13 17" id="KW-0961">Cell wall biogenesis/degradation</keyword>
<dbReference type="InterPro" id="IPR038009">
    <property type="entry name" value="GlmU_C_LbH"/>
</dbReference>
<evidence type="ECO:0000256" key="4">
    <source>
        <dbReference type="ARBA" id="ARBA00022679"/>
    </source>
</evidence>
<feature type="binding site" evidence="17">
    <location>
        <position position="74"/>
    </location>
    <ligand>
        <name>UDP-N-acetyl-alpha-D-glucosamine</name>
        <dbReference type="ChEBI" id="CHEBI:57705"/>
    </ligand>
</feature>